<dbReference type="AlphaFoldDB" id="A0ABD0WKF1"/>
<evidence type="ECO:0000256" key="2">
    <source>
        <dbReference type="SAM" id="SignalP"/>
    </source>
</evidence>
<comment type="caution">
    <text evidence="3">The sequence shown here is derived from an EMBL/GenBank/DDBJ whole genome shotgun (WGS) entry which is preliminary data.</text>
</comment>
<feature type="compositionally biased region" description="Basic and acidic residues" evidence="1">
    <location>
        <begin position="217"/>
        <end position="229"/>
    </location>
</feature>
<protein>
    <submittedName>
        <fullName evidence="3">Uncharacterized protein</fullName>
    </submittedName>
</protein>
<evidence type="ECO:0000313" key="4">
    <source>
        <dbReference type="Proteomes" id="UP001557470"/>
    </source>
</evidence>
<evidence type="ECO:0000256" key="1">
    <source>
        <dbReference type="SAM" id="MobiDB-lite"/>
    </source>
</evidence>
<evidence type="ECO:0000313" key="3">
    <source>
        <dbReference type="EMBL" id="KAL0964162.1"/>
    </source>
</evidence>
<dbReference type="Proteomes" id="UP001557470">
    <property type="component" value="Unassembled WGS sequence"/>
</dbReference>
<feature type="signal peptide" evidence="2">
    <location>
        <begin position="1"/>
        <end position="19"/>
    </location>
</feature>
<keyword evidence="4" id="KW-1185">Reference proteome</keyword>
<feature type="region of interest" description="Disordered" evidence="1">
    <location>
        <begin position="197"/>
        <end position="229"/>
    </location>
</feature>
<name>A0ABD0WKF1_UMBPY</name>
<sequence length="229" mass="26378">MFRISVLICISLLVNGFSAKPYKSWEKATKTSIQETLMSTDIEKPMSDLGLKQKEDMGLVDNDINPPIVTWKNIIEKGVERQAEIKLGLGRYSTAEEDRDHIYHPSMEQNLEDTFVREGIQIVPLEVDDSMYNPQHPEQDLDKLYHPDMTRGDWLYEANVPNHWELPGLGAEFMGNLEPEEDRDNIYHGDLAASFQGEGAGLEKQMMADWPSQRMHSQPEEDRDEKYHV</sequence>
<reference evidence="3 4" key="1">
    <citation type="submission" date="2024-06" db="EMBL/GenBank/DDBJ databases">
        <authorList>
            <person name="Pan Q."/>
            <person name="Wen M."/>
            <person name="Jouanno E."/>
            <person name="Zahm M."/>
            <person name="Klopp C."/>
            <person name="Cabau C."/>
            <person name="Louis A."/>
            <person name="Berthelot C."/>
            <person name="Parey E."/>
            <person name="Roest Crollius H."/>
            <person name="Montfort J."/>
            <person name="Robinson-Rechavi M."/>
            <person name="Bouchez O."/>
            <person name="Lampietro C."/>
            <person name="Lopez Roques C."/>
            <person name="Donnadieu C."/>
            <person name="Postlethwait J."/>
            <person name="Bobe J."/>
            <person name="Verreycken H."/>
            <person name="Guiguen Y."/>
        </authorList>
    </citation>
    <scope>NUCLEOTIDE SEQUENCE [LARGE SCALE GENOMIC DNA]</scope>
    <source>
        <strain evidence="3">Up_M1</strain>
        <tissue evidence="3">Testis</tissue>
    </source>
</reference>
<gene>
    <name evidence="3" type="ORF">UPYG_G00320040</name>
</gene>
<organism evidence="3 4">
    <name type="scientific">Umbra pygmaea</name>
    <name type="common">Eastern mudminnow</name>
    <dbReference type="NCBI Taxonomy" id="75934"/>
    <lineage>
        <taxon>Eukaryota</taxon>
        <taxon>Metazoa</taxon>
        <taxon>Chordata</taxon>
        <taxon>Craniata</taxon>
        <taxon>Vertebrata</taxon>
        <taxon>Euteleostomi</taxon>
        <taxon>Actinopterygii</taxon>
        <taxon>Neopterygii</taxon>
        <taxon>Teleostei</taxon>
        <taxon>Protacanthopterygii</taxon>
        <taxon>Esociformes</taxon>
        <taxon>Umbridae</taxon>
        <taxon>Umbra</taxon>
    </lineage>
</organism>
<dbReference type="EMBL" id="JAGEUA010000010">
    <property type="protein sequence ID" value="KAL0964162.1"/>
    <property type="molecule type" value="Genomic_DNA"/>
</dbReference>
<feature type="chain" id="PRO_5044791631" evidence="2">
    <location>
        <begin position="20"/>
        <end position="229"/>
    </location>
</feature>
<proteinExistence type="predicted"/>
<keyword evidence="2" id="KW-0732">Signal</keyword>
<accession>A0ABD0WKF1</accession>